<dbReference type="InterPro" id="IPR029063">
    <property type="entry name" value="SAM-dependent_MTases_sf"/>
</dbReference>
<sequence length="404" mass="40820">MAVGRRSRSTTLLAVALLPSAALQSVEIAPLAPSPAAVALGARLVDAIDGDNACGAVRVVEHDDGGGVAMRFLGCNGTSVGAAFIRPTHARSQIVYTAMIVQAAAALARPAPSLADGARAAPRRALCLGLGAGAVPRALRARHGIIVDVVERSAGIAAMAARHFAHDVAAGASGRTVLADARELLRGGAVDGRLRGPYDVIVADLFDGMAHRGVGACAPGDGDGGGDDGGGALPLDARALKARWLPTSGEGVLVLNVVAALGARAGPMRAPVERAAAELARAFVHVRAFADHEPTADEAAVPDADDEAADADACNVVFVASDRPLRFPPAAPRRPGSEGDEAWVLGVFEARWELPGLGSRAGWARHVPPDAARALDGAARAAASMAAMQARTLPPGVRALLGAG</sequence>
<comment type="caution">
    <text evidence="2">The sequence shown here is derived from an EMBL/GenBank/DDBJ whole genome shotgun (WGS) entry which is preliminary data.</text>
</comment>
<dbReference type="SUPFAM" id="SSF53335">
    <property type="entry name" value="S-adenosyl-L-methionine-dependent methyltransferases"/>
    <property type="match status" value="1"/>
</dbReference>
<dbReference type="Gene3D" id="3.40.50.150">
    <property type="entry name" value="Vaccinia Virus protein VP39"/>
    <property type="match status" value="1"/>
</dbReference>
<feature type="chain" id="PRO_5035217977" description="Spermidine synthase" evidence="1">
    <location>
        <begin position="29"/>
        <end position="404"/>
    </location>
</feature>
<protein>
    <recommendedName>
        <fullName evidence="4">Spermidine synthase</fullName>
    </recommendedName>
</protein>
<dbReference type="OrthoDB" id="411785at2759"/>
<evidence type="ECO:0000313" key="2">
    <source>
        <dbReference type="EMBL" id="KAG8470071.1"/>
    </source>
</evidence>
<name>A0A8J5XW16_DIALT</name>
<accession>A0A8J5XW16</accession>
<gene>
    <name evidence="2" type="ORF">KFE25_008492</name>
</gene>
<dbReference type="Proteomes" id="UP000751190">
    <property type="component" value="Unassembled WGS sequence"/>
</dbReference>
<evidence type="ECO:0008006" key="4">
    <source>
        <dbReference type="Google" id="ProtNLM"/>
    </source>
</evidence>
<reference evidence="2" key="1">
    <citation type="submission" date="2021-05" db="EMBL/GenBank/DDBJ databases">
        <title>The genome of the haptophyte Pavlova lutheri (Diacronema luteri, Pavlovales) - a model for lipid biosynthesis in eukaryotic algae.</title>
        <authorList>
            <person name="Hulatt C.J."/>
            <person name="Posewitz M.C."/>
        </authorList>
    </citation>
    <scope>NUCLEOTIDE SEQUENCE</scope>
    <source>
        <strain evidence="2">NIVA-4/92</strain>
    </source>
</reference>
<dbReference type="EMBL" id="JAGTXO010000001">
    <property type="protein sequence ID" value="KAG8470071.1"/>
    <property type="molecule type" value="Genomic_DNA"/>
</dbReference>
<keyword evidence="1" id="KW-0732">Signal</keyword>
<feature type="signal peptide" evidence="1">
    <location>
        <begin position="1"/>
        <end position="28"/>
    </location>
</feature>
<evidence type="ECO:0000313" key="3">
    <source>
        <dbReference type="Proteomes" id="UP000751190"/>
    </source>
</evidence>
<evidence type="ECO:0000256" key="1">
    <source>
        <dbReference type="SAM" id="SignalP"/>
    </source>
</evidence>
<dbReference type="AlphaFoldDB" id="A0A8J5XW16"/>
<organism evidence="2 3">
    <name type="scientific">Diacronema lutheri</name>
    <name type="common">Unicellular marine alga</name>
    <name type="synonym">Monochrysis lutheri</name>
    <dbReference type="NCBI Taxonomy" id="2081491"/>
    <lineage>
        <taxon>Eukaryota</taxon>
        <taxon>Haptista</taxon>
        <taxon>Haptophyta</taxon>
        <taxon>Pavlovophyceae</taxon>
        <taxon>Pavlovales</taxon>
        <taxon>Pavlovaceae</taxon>
        <taxon>Diacronema</taxon>
    </lineage>
</organism>
<proteinExistence type="predicted"/>
<keyword evidence="3" id="KW-1185">Reference proteome</keyword>